<keyword evidence="2" id="KW-0812">Transmembrane</keyword>
<gene>
    <name evidence="3" type="ORF">HMPREF0494_1757</name>
</gene>
<organism evidence="3 4">
    <name type="scientific">Limosilactobacillus antri DSM 16041</name>
    <dbReference type="NCBI Taxonomy" id="525309"/>
    <lineage>
        <taxon>Bacteria</taxon>
        <taxon>Bacillati</taxon>
        <taxon>Bacillota</taxon>
        <taxon>Bacilli</taxon>
        <taxon>Lactobacillales</taxon>
        <taxon>Lactobacillaceae</taxon>
        <taxon>Limosilactobacillus</taxon>
    </lineage>
</organism>
<sequence length="109" mass="12293">MPHGFWGLGWGEVVSLITLVMVVANYFKSSVSKTAHESSRKDLEDLNTKLTDFKINVSGLSQLLRQVNKDIEGIDKRVGKLEEEIDKVHVQMAELKARIGGSKHDEDYH</sequence>
<evidence type="ECO:0000313" key="3">
    <source>
        <dbReference type="EMBL" id="EEW53034.1"/>
    </source>
</evidence>
<keyword evidence="1" id="KW-0175">Coiled coil</keyword>
<accession>C8P8W3</accession>
<proteinExistence type="predicted"/>
<feature type="coiled-coil region" evidence="1">
    <location>
        <begin position="64"/>
        <end position="98"/>
    </location>
</feature>
<evidence type="ECO:0000256" key="1">
    <source>
        <dbReference type="SAM" id="Coils"/>
    </source>
</evidence>
<evidence type="ECO:0000256" key="2">
    <source>
        <dbReference type="SAM" id="Phobius"/>
    </source>
</evidence>
<dbReference type="Proteomes" id="UP000003675">
    <property type="component" value="Unassembled WGS sequence"/>
</dbReference>
<dbReference type="eggNOG" id="ENOG5032KFD">
    <property type="taxonomic scope" value="Bacteria"/>
</dbReference>
<dbReference type="STRING" id="525309.HMPREF0494_1757"/>
<evidence type="ECO:0000313" key="4">
    <source>
        <dbReference type="Proteomes" id="UP000003675"/>
    </source>
</evidence>
<name>C8P8W3_9LACO</name>
<dbReference type="HOGENOM" id="CLU_2206707_0_0_9"/>
<reference evidence="3 4" key="1">
    <citation type="submission" date="2009-09" db="EMBL/GenBank/DDBJ databases">
        <authorList>
            <person name="Qin X."/>
            <person name="Bachman B."/>
            <person name="Battles P."/>
            <person name="Bell A."/>
            <person name="Bess C."/>
            <person name="Bickham C."/>
            <person name="Chaboub L."/>
            <person name="Chen D."/>
            <person name="Coyle M."/>
            <person name="Deiros D.R."/>
            <person name="Dinh H."/>
            <person name="Forbes L."/>
            <person name="Fowler G."/>
            <person name="Francisco L."/>
            <person name="Fu Q."/>
            <person name="Gubbala S."/>
            <person name="Hale W."/>
            <person name="Han Y."/>
            <person name="Hemphill L."/>
            <person name="Highlander S.K."/>
            <person name="Hirani K."/>
            <person name="Hogues M."/>
            <person name="Jackson L."/>
            <person name="Jakkamsetti A."/>
            <person name="Javaid M."/>
            <person name="Jiang H."/>
            <person name="Korchina V."/>
            <person name="Kovar C."/>
            <person name="Lara F."/>
            <person name="Lee S."/>
            <person name="Mata R."/>
            <person name="Mathew T."/>
            <person name="Moen C."/>
            <person name="Morales K."/>
            <person name="Munidasa M."/>
            <person name="Nazareth L."/>
            <person name="Ngo R."/>
            <person name="Nguyen L."/>
            <person name="Okwuonu G."/>
            <person name="Ongeri F."/>
            <person name="Patil S."/>
            <person name="Petrosino J."/>
            <person name="Pham C."/>
            <person name="Pham P."/>
            <person name="Pu L.-L."/>
            <person name="Puazo M."/>
            <person name="Raj R."/>
            <person name="Reid J."/>
            <person name="Rouhana J."/>
            <person name="Saada N."/>
            <person name="Shang Y."/>
            <person name="Simmons D."/>
            <person name="Thornton R."/>
            <person name="Warren J."/>
            <person name="Weissenberger G."/>
            <person name="Zhang J."/>
            <person name="Zhang L."/>
            <person name="Zhou C."/>
            <person name="Zhu D."/>
            <person name="Muzny D."/>
            <person name="Worley K."/>
            <person name="Gibbs R."/>
        </authorList>
    </citation>
    <scope>NUCLEOTIDE SEQUENCE [LARGE SCALE GENOMIC DNA]</scope>
    <source>
        <strain evidence="3 4">DSM 16041</strain>
    </source>
</reference>
<dbReference type="EMBL" id="ACLL01000051">
    <property type="protein sequence ID" value="EEW53034.1"/>
    <property type="molecule type" value="Genomic_DNA"/>
</dbReference>
<dbReference type="OrthoDB" id="2321369at2"/>
<keyword evidence="2" id="KW-1133">Transmembrane helix</keyword>
<dbReference type="RefSeq" id="WP_007123303.1">
    <property type="nucleotide sequence ID" value="NZ_AZDK01000004.1"/>
</dbReference>
<dbReference type="AlphaFoldDB" id="C8P8W3"/>
<keyword evidence="2" id="KW-0472">Membrane</keyword>
<feature type="transmembrane region" description="Helical" evidence="2">
    <location>
        <begin position="6"/>
        <end position="27"/>
    </location>
</feature>
<comment type="caution">
    <text evidence="3">The sequence shown here is derived from an EMBL/GenBank/DDBJ whole genome shotgun (WGS) entry which is preliminary data.</text>
</comment>
<protein>
    <submittedName>
        <fullName evidence="3">Uncharacterized protein</fullName>
    </submittedName>
</protein>
<dbReference type="Gene3D" id="1.20.5.1070">
    <property type="entry name" value="Head and neck region of the ectodomain of NDV fusion glycoprotein"/>
    <property type="match status" value="1"/>
</dbReference>